<organism evidence="2 3">
    <name type="scientific">Onchocerca ochengi</name>
    <name type="common">Filarial nematode worm</name>
    <dbReference type="NCBI Taxonomy" id="42157"/>
    <lineage>
        <taxon>Eukaryota</taxon>
        <taxon>Metazoa</taxon>
        <taxon>Ecdysozoa</taxon>
        <taxon>Nematoda</taxon>
        <taxon>Chromadorea</taxon>
        <taxon>Rhabditida</taxon>
        <taxon>Spirurina</taxon>
        <taxon>Spiruromorpha</taxon>
        <taxon>Filarioidea</taxon>
        <taxon>Onchocercidae</taxon>
        <taxon>Onchocerca</taxon>
    </lineage>
</organism>
<evidence type="ECO:0000256" key="1">
    <source>
        <dbReference type="SAM" id="MobiDB-lite"/>
    </source>
</evidence>
<evidence type="ECO:0000313" key="3">
    <source>
        <dbReference type="Proteomes" id="UP000271087"/>
    </source>
</evidence>
<feature type="non-terminal residue" evidence="2">
    <location>
        <position position="1"/>
    </location>
</feature>
<sequence>RCESTANRVSPAFVQQDEPSNCRPAPQLGVVVQDTADNASSNITANNSVTLTTPINNSATTTIAATELSRAVHGDFNAAESHSSQFRNLQRSQAVHTASSFLGALVPRVQHLLGSAHSHPSLSDKKTYVGLR</sequence>
<dbReference type="Proteomes" id="UP000271087">
    <property type="component" value="Unassembled WGS sequence"/>
</dbReference>
<dbReference type="AlphaFoldDB" id="A0A3P7KK13"/>
<feature type="region of interest" description="Disordered" evidence="1">
    <location>
        <begin position="1"/>
        <end position="21"/>
    </location>
</feature>
<name>A0A3P7KK13_ONCOC</name>
<reference evidence="2 3" key="1">
    <citation type="submission" date="2018-08" db="EMBL/GenBank/DDBJ databases">
        <authorList>
            <person name="Laetsch R D."/>
            <person name="Stevens L."/>
            <person name="Kumar S."/>
            <person name="Blaxter L. M."/>
        </authorList>
    </citation>
    <scope>NUCLEOTIDE SEQUENCE [LARGE SCALE GENOMIC DNA]</scope>
</reference>
<evidence type="ECO:0000313" key="2">
    <source>
        <dbReference type="EMBL" id="VDM98192.1"/>
    </source>
</evidence>
<dbReference type="EMBL" id="UYRW01009826">
    <property type="protein sequence ID" value="VDM98192.1"/>
    <property type="molecule type" value="Genomic_DNA"/>
</dbReference>
<protein>
    <submittedName>
        <fullName evidence="2">Uncharacterized protein</fullName>
    </submittedName>
</protein>
<dbReference type="OrthoDB" id="5858168at2759"/>
<gene>
    <name evidence="2" type="ORF">NOO_LOCUS12162</name>
</gene>
<proteinExistence type="predicted"/>
<accession>A0A3P7KK13</accession>
<keyword evidence="3" id="KW-1185">Reference proteome</keyword>